<evidence type="ECO:0000313" key="3">
    <source>
        <dbReference type="Proteomes" id="UP000618445"/>
    </source>
</evidence>
<name>A0ABR8C8F3_9CYAN</name>
<sequence>MSPDNQSLNDHIDKYLEYYCNLSHSPSFAVLLKGQWGSGKTWFINKYREILKKENQKCLYVSLYGMTSFSEIEDAFLQQLLHPILTSKGVAVGFKIFKSLLKGTLKIDLDGDGKDDGNLSIQIPEINLLEQFKDINNSILIFDDLERCKIDLSNLLGYINYFVEHQGLKVILIADEDKLENNPDYPSIKEKLIGKTFAISADFDSALKNFIEVVNYKEVEKFLSESTILIKEIYKQAKYENLRNLKQIILDFDRIFAVLLQKAKNNPEILQDILQSLMAFSIEIKRGDMSPKDITKLEDVYISKLTEETNLQQSFNPTNNQSDTKLTKLQQSLGRYTSINLYDPLPSRQWWEVFFDKGIIDEKELNQSILNRYFQNKNTANWIRLWHYSDVSDDEFNNLLNEVVLEFSNRKYNEIGIIKHVVGLLLVFSDAELYDKSKEEIIRDSKLYIDYLKNNSPNVLTSPSTIGDVVGMYAGLGFQGKEIDEFKELLSYISNIKEIAREEGMSSACEELLNIMQNDSTKFRRMVSLSESRDGDTVEKRYYETPIFKYINPTIFIEKLLSMNLEDQRDILWTLSERYRYNNINENLVEDLKFLKSIQELLQVEITDRRKHKKVSGFVLEQYVNHYLDKAIDYLDSAIKRLKNEVAI</sequence>
<keyword evidence="3" id="KW-1185">Reference proteome</keyword>
<gene>
    <name evidence="2" type="ORF">H6G05_06240</name>
</gene>
<feature type="domain" description="KAP NTPase" evidence="1">
    <location>
        <begin position="12"/>
        <end position="255"/>
    </location>
</feature>
<dbReference type="SUPFAM" id="SSF52540">
    <property type="entry name" value="P-loop containing nucleoside triphosphate hydrolases"/>
    <property type="match status" value="1"/>
</dbReference>
<dbReference type="RefSeq" id="WP_190577253.1">
    <property type="nucleotide sequence ID" value="NZ_CAWPQU010000056.1"/>
</dbReference>
<comment type="caution">
    <text evidence="2">The sequence shown here is derived from an EMBL/GenBank/DDBJ whole genome shotgun (WGS) entry which is preliminary data.</text>
</comment>
<evidence type="ECO:0000313" key="2">
    <source>
        <dbReference type="EMBL" id="MBD2316445.1"/>
    </source>
</evidence>
<dbReference type="Pfam" id="PF07693">
    <property type="entry name" value="KAP_NTPase"/>
    <property type="match status" value="1"/>
</dbReference>
<dbReference type="InterPro" id="IPR027417">
    <property type="entry name" value="P-loop_NTPase"/>
</dbReference>
<reference evidence="2 3" key="1">
    <citation type="journal article" date="2020" name="ISME J.">
        <title>Comparative genomics reveals insights into cyanobacterial evolution and habitat adaptation.</title>
        <authorList>
            <person name="Chen M.Y."/>
            <person name="Teng W.K."/>
            <person name="Zhao L."/>
            <person name="Hu C.X."/>
            <person name="Zhou Y.K."/>
            <person name="Han B.P."/>
            <person name="Song L.R."/>
            <person name="Shu W.S."/>
        </authorList>
    </citation>
    <scope>NUCLEOTIDE SEQUENCE [LARGE SCALE GENOMIC DNA]</scope>
    <source>
        <strain evidence="2 3">FACHB-1050</strain>
    </source>
</reference>
<dbReference type="EMBL" id="JACJQY010000006">
    <property type="protein sequence ID" value="MBD2316445.1"/>
    <property type="molecule type" value="Genomic_DNA"/>
</dbReference>
<accession>A0ABR8C8F3</accession>
<dbReference type="Proteomes" id="UP000618445">
    <property type="component" value="Unassembled WGS sequence"/>
</dbReference>
<dbReference type="InterPro" id="IPR011646">
    <property type="entry name" value="KAP_P-loop"/>
</dbReference>
<protein>
    <submittedName>
        <fullName evidence="2">NTPase</fullName>
    </submittedName>
</protein>
<organism evidence="2 3">
    <name type="scientific">Phormidium tenue FACHB-1050</name>
    <dbReference type="NCBI Taxonomy" id="2692857"/>
    <lineage>
        <taxon>Bacteria</taxon>
        <taxon>Bacillati</taxon>
        <taxon>Cyanobacteriota</taxon>
        <taxon>Cyanophyceae</taxon>
        <taxon>Oscillatoriophycideae</taxon>
        <taxon>Oscillatoriales</taxon>
        <taxon>Oscillatoriaceae</taxon>
        <taxon>Phormidium</taxon>
    </lineage>
</organism>
<proteinExistence type="predicted"/>
<dbReference type="Gene3D" id="3.40.50.300">
    <property type="entry name" value="P-loop containing nucleotide triphosphate hydrolases"/>
    <property type="match status" value="1"/>
</dbReference>
<evidence type="ECO:0000259" key="1">
    <source>
        <dbReference type="Pfam" id="PF07693"/>
    </source>
</evidence>